<dbReference type="OrthoDB" id="1279at2"/>
<dbReference type="InterPro" id="IPR032782">
    <property type="entry name" value="KhpB_N"/>
</dbReference>
<protein>
    <recommendedName>
        <fullName evidence="1">RNA-binding protein KhpB N-terminal domain-containing protein</fullName>
    </recommendedName>
</protein>
<evidence type="ECO:0000313" key="2">
    <source>
        <dbReference type="EMBL" id="SHI44115.1"/>
    </source>
</evidence>
<dbReference type="InterPro" id="IPR046866">
    <property type="entry name" value="FapA_N"/>
</dbReference>
<evidence type="ECO:0000313" key="3">
    <source>
        <dbReference type="Proteomes" id="UP000184310"/>
    </source>
</evidence>
<dbReference type="RefSeq" id="WP_072984499.1">
    <property type="nucleotide sequence ID" value="NZ_FQZB01000003.1"/>
</dbReference>
<gene>
    <name evidence="2" type="ORF">SAMN02745163_00264</name>
</gene>
<dbReference type="Pfam" id="PF14804">
    <property type="entry name" value="Jag_N"/>
    <property type="match status" value="1"/>
</dbReference>
<dbReference type="InterPro" id="IPR005646">
    <property type="entry name" value="FapA"/>
</dbReference>
<dbReference type="Pfam" id="PF03961">
    <property type="entry name" value="FapA"/>
    <property type="match status" value="1"/>
</dbReference>
<dbReference type="STRING" id="1121302.SAMN02745163_00264"/>
<accession>A0A1M6B5X9</accession>
<dbReference type="Gene3D" id="3.30.30.80">
    <property type="entry name" value="probable RNA-binding protein from clostridium symbiosum atcc 14940"/>
    <property type="match status" value="1"/>
</dbReference>
<dbReference type="AlphaFoldDB" id="A0A1M6B5X9"/>
<reference evidence="2 3" key="1">
    <citation type="submission" date="2016-11" db="EMBL/GenBank/DDBJ databases">
        <authorList>
            <person name="Jaros S."/>
            <person name="Januszkiewicz K."/>
            <person name="Wedrychowicz H."/>
        </authorList>
    </citation>
    <scope>NUCLEOTIDE SEQUENCE [LARGE SCALE GENOMIC DNA]</scope>
    <source>
        <strain evidence="2 3">DSM 21758</strain>
    </source>
</reference>
<evidence type="ECO:0000259" key="1">
    <source>
        <dbReference type="SMART" id="SM01245"/>
    </source>
</evidence>
<sequence>MREEIFEGHNIEECINKATKVFQVNKNEIEYEILEKSGFLKKNVKIKVIVKDSSSKGQIVNGTGIIKDGKLFIKNPINNGAPCRLICRDKVTLIVNGEEVKQAKVLEEDNVEFKFEEIESKRIMNIRTSEDKMEAFVDINYIPNIKYGLKDSEESNELFIEIKEINKEYPPLFTRDEILKNLSDNKIVYGILEENMQEIIKKESVQDFLIAKGKHPIPTVQDEIEIKFKSIIEKHFNEDENHINFREICDIATVNPGDVLLVKQEGKEGEAGKDVFGKEIACEKLKIIKLKAGGGCSIKGNAIVADISGNPSYIGDIISVNSIHTVEGDVDLSTGNINFSGQVKINGNVMPGMTVIAGTGALIGGQVDKAVIKSNGETVILGNIITSTVEVGAIDVLKQEYKKNLEVLYKNIKDLVETVEEVKKYNLLGYDKLDGEIIKVLIENKYKEIPKVSMGVIKYNALNSGSEFEIVDKIKNKLIGLAPINIKYFTELNDILYIVNKKIQELANEISIPVPLTLNYVQESKLYSSGDIIINEKGSYISEIVSKDKVIFKGLGAVVRGGYIKATNEIKAKIVGSTGEVKTTLEVSRRGHIWCEIAYSNTKFIVGEREMLLEEQARDVHVYINEAGDMIIDKLKL</sequence>
<keyword evidence="3" id="KW-1185">Reference proteome</keyword>
<dbReference type="Proteomes" id="UP000184310">
    <property type="component" value="Unassembled WGS sequence"/>
</dbReference>
<dbReference type="Pfam" id="PF20250">
    <property type="entry name" value="FapA_N"/>
    <property type="match status" value="1"/>
</dbReference>
<dbReference type="PANTHER" id="PTHR38032">
    <property type="entry name" value="POLYMERASE-RELATED"/>
    <property type="match status" value="1"/>
</dbReference>
<proteinExistence type="predicted"/>
<organism evidence="2 3">
    <name type="scientific">Clostridium cavendishii DSM 21758</name>
    <dbReference type="NCBI Taxonomy" id="1121302"/>
    <lineage>
        <taxon>Bacteria</taxon>
        <taxon>Bacillati</taxon>
        <taxon>Bacillota</taxon>
        <taxon>Clostridia</taxon>
        <taxon>Eubacteriales</taxon>
        <taxon>Clostridiaceae</taxon>
        <taxon>Clostridium</taxon>
    </lineage>
</organism>
<dbReference type="InterPro" id="IPR038247">
    <property type="entry name" value="Jag_N_dom_sf"/>
</dbReference>
<name>A0A1M6B5X9_9CLOT</name>
<dbReference type="PANTHER" id="PTHR38032:SF1">
    <property type="entry name" value="RNA-BINDING PROTEIN KHPB N-TERMINAL DOMAIN-CONTAINING PROTEIN"/>
    <property type="match status" value="1"/>
</dbReference>
<dbReference type="SMART" id="SM01245">
    <property type="entry name" value="Jag_N"/>
    <property type="match status" value="1"/>
</dbReference>
<feature type="domain" description="RNA-binding protein KhpB N-terminal" evidence="1">
    <location>
        <begin position="5"/>
        <end position="51"/>
    </location>
</feature>
<dbReference type="InterPro" id="IPR046865">
    <property type="entry name" value="FapA_b_solenoid"/>
</dbReference>
<dbReference type="EMBL" id="FQZB01000003">
    <property type="protein sequence ID" value="SHI44115.1"/>
    <property type="molecule type" value="Genomic_DNA"/>
</dbReference>